<accession>A0A9D6Z6Z1</accession>
<dbReference type="SMART" id="SM00382">
    <property type="entry name" value="AAA"/>
    <property type="match status" value="1"/>
</dbReference>
<dbReference type="InterPro" id="IPR003439">
    <property type="entry name" value="ABC_transporter-like_ATP-bd"/>
</dbReference>
<dbReference type="GO" id="GO:0016887">
    <property type="term" value="F:ATP hydrolysis activity"/>
    <property type="evidence" value="ECO:0007669"/>
    <property type="project" value="InterPro"/>
</dbReference>
<evidence type="ECO:0000313" key="7">
    <source>
        <dbReference type="EMBL" id="MBI5250591.1"/>
    </source>
</evidence>
<evidence type="ECO:0000256" key="5">
    <source>
        <dbReference type="ARBA" id="ARBA00022970"/>
    </source>
</evidence>
<dbReference type="PROSITE" id="PS50893">
    <property type="entry name" value="ABC_TRANSPORTER_2"/>
    <property type="match status" value="1"/>
</dbReference>
<dbReference type="AlphaFoldDB" id="A0A9D6Z6Z1"/>
<evidence type="ECO:0000256" key="4">
    <source>
        <dbReference type="ARBA" id="ARBA00022840"/>
    </source>
</evidence>
<keyword evidence="4 7" id="KW-0067">ATP-binding</keyword>
<proteinExistence type="inferred from homology"/>
<evidence type="ECO:0000256" key="3">
    <source>
        <dbReference type="ARBA" id="ARBA00022741"/>
    </source>
</evidence>
<name>A0A9D6Z6Z1_9BACT</name>
<dbReference type="InterPro" id="IPR003593">
    <property type="entry name" value="AAA+_ATPase"/>
</dbReference>
<reference evidence="7" key="1">
    <citation type="submission" date="2020-07" db="EMBL/GenBank/DDBJ databases">
        <title>Huge and variable diversity of episymbiotic CPR bacteria and DPANN archaea in groundwater ecosystems.</title>
        <authorList>
            <person name="He C.Y."/>
            <person name="Keren R."/>
            <person name="Whittaker M."/>
            <person name="Farag I.F."/>
            <person name="Doudna J."/>
            <person name="Cate J.H.D."/>
            <person name="Banfield J.F."/>
        </authorList>
    </citation>
    <scope>NUCLEOTIDE SEQUENCE</scope>
    <source>
        <strain evidence="7">NC_groundwater_1664_Pr3_B-0.1um_52_9</strain>
    </source>
</reference>
<dbReference type="GO" id="GO:0015658">
    <property type="term" value="F:branched-chain amino acid transmembrane transporter activity"/>
    <property type="evidence" value="ECO:0007669"/>
    <property type="project" value="TreeGrafter"/>
</dbReference>
<dbReference type="PROSITE" id="PS00211">
    <property type="entry name" value="ABC_TRANSPORTER_1"/>
    <property type="match status" value="1"/>
</dbReference>
<dbReference type="EMBL" id="JACRDE010000366">
    <property type="protein sequence ID" value="MBI5250591.1"/>
    <property type="molecule type" value="Genomic_DNA"/>
</dbReference>
<keyword evidence="2" id="KW-0813">Transport</keyword>
<organism evidence="7 8">
    <name type="scientific">Desulfomonile tiedjei</name>
    <dbReference type="NCBI Taxonomy" id="2358"/>
    <lineage>
        <taxon>Bacteria</taxon>
        <taxon>Pseudomonadati</taxon>
        <taxon>Thermodesulfobacteriota</taxon>
        <taxon>Desulfomonilia</taxon>
        <taxon>Desulfomonilales</taxon>
        <taxon>Desulfomonilaceae</taxon>
        <taxon>Desulfomonile</taxon>
    </lineage>
</organism>
<gene>
    <name evidence="7" type="ORF">HY912_13960</name>
</gene>
<dbReference type="GO" id="GO:0015807">
    <property type="term" value="P:L-amino acid transport"/>
    <property type="evidence" value="ECO:0007669"/>
    <property type="project" value="TreeGrafter"/>
</dbReference>
<evidence type="ECO:0000259" key="6">
    <source>
        <dbReference type="PROSITE" id="PS50893"/>
    </source>
</evidence>
<protein>
    <submittedName>
        <fullName evidence="7">ABC transporter ATP-binding protein</fullName>
    </submittedName>
</protein>
<dbReference type="InterPro" id="IPR027417">
    <property type="entry name" value="P-loop_NTPase"/>
</dbReference>
<dbReference type="InterPro" id="IPR052156">
    <property type="entry name" value="BCAA_Transport_ATP-bd_LivF"/>
</dbReference>
<dbReference type="GO" id="GO:0005524">
    <property type="term" value="F:ATP binding"/>
    <property type="evidence" value="ECO:0007669"/>
    <property type="project" value="UniProtKB-KW"/>
</dbReference>
<comment type="similarity">
    <text evidence="1">Belongs to the ABC transporter superfamily.</text>
</comment>
<dbReference type="Pfam" id="PF00005">
    <property type="entry name" value="ABC_tran"/>
    <property type="match status" value="1"/>
</dbReference>
<keyword evidence="3" id="KW-0547">Nucleotide-binding</keyword>
<keyword evidence="5" id="KW-0029">Amino-acid transport</keyword>
<dbReference type="InterPro" id="IPR017871">
    <property type="entry name" value="ABC_transporter-like_CS"/>
</dbReference>
<dbReference type="PANTHER" id="PTHR43820">
    <property type="entry name" value="HIGH-AFFINITY BRANCHED-CHAIN AMINO ACID TRANSPORT ATP-BINDING PROTEIN LIVF"/>
    <property type="match status" value="1"/>
</dbReference>
<comment type="caution">
    <text evidence="7">The sequence shown here is derived from an EMBL/GenBank/DDBJ whole genome shotgun (WGS) entry which is preliminary data.</text>
</comment>
<dbReference type="SUPFAM" id="SSF52540">
    <property type="entry name" value="P-loop containing nucleoside triphosphate hydrolases"/>
    <property type="match status" value="1"/>
</dbReference>
<dbReference type="CDD" id="cd03224">
    <property type="entry name" value="ABC_TM1139_LivF_branched"/>
    <property type="match status" value="1"/>
</dbReference>
<feature type="domain" description="ABC transporter" evidence="6">
    <location>
        <begin position="22"/>
        <end position="258"/>
    </location>
</feature>
<sequence>MGNVSDNDVCRVRGERNGELRLQIDGISTFYGEAQALKDVSLEVHSKEVVAILGSNGAGKSTLVKTLTGLVSPSRGRIVLDGESIEKQVAHEIIRKGSACVPESRELFGSLTVRENLELGAYSLPNAVRKRVQAERLEMVFSLFAVLKNRLKQKAETLSGGEQQMLAMGRALMANPKLLASDEPSLGLAPMLVAEMMSTLRRICDEWAVSLLLVEQNARAALKIADYVYVLERGEIVLEGACDEVIASPTIQAAYLGG</sequence>
<dbReference type="Gene3D" id="3.40.50.300">
    <property type="entry name" value="P-loop containing nucleotide triphosphate hydrolases"/>
    <property type="match status" value="1"/>
</dbReference>
<evidence type="ECO:0000256" key="2">
    <source>
        <dbReference type="ARBA" id="ARBA00022448"/>
    </source>
</evidence>
<evidence type="ECO:0000256" key="1">
    <source>
        <dbReference type="ARBA" id="ARBA00005417"/>
    </source>
</evidence>
<dbReference type="PANTHER" id="PTHR43820:SF4">
    <property type="entry name" value="HIGH-AFFINITY BRANCHED-CHAIN AMINO ACID TRANSPORT ATP-BINDING PROTEIN LIVF"/>
    <property type="match status" value="1"/>
</dbReference>
<dbReference type="Proteomes" id="UP000807825">
    <property type="component" value="Unassembled WGS sequence"/>
</dbReference>
<evidence type="ECO:0000313" key="8">
    <source>
        <dbReference type="Proteomes" id="UP000807825"/>
    </source>
</evidence>